<feature type="transmembrane region" description="Helical" evidence="1">
    <location>
        <begin position="7"/>
        <end position="29"/>
    </location>
</feature>
<accession>A0A3N9UWJ0</accession>
<feature type="transmembrane region" description="Helical" evidence="1">
    <location>
        <begin position="104"/>
        <end position="131"/>
    </location>
</feature>
<dbReference type="OrthoDB" id="2357232at2"/>
<dbReference type="EMBL" id="RRCT01000001">
    <property type="protein sequence ID" value="RQW76226.1"/>
    <property type="molecule type" value="Genomic_DNA"/>
</dbReference>
<keyword evidence="1" id="KW-0812">Transmembrane</keyword>
<organism evidence="3 4">
    <name type="scientific">Lysinibacillus composti</name>
    <dbReference type="NCBI Taxonomy" id="720633"/>
    <lineage>
        <taxon>Bacteria</taxon>
        <taxon>Bacillati</taxon>
        <taxon>Bacillota</taxon>
        <taxon>Bacilli</taxon>
        <taxon>Bacillales</taxon>
        <taxon>Bacillaceae</taxon>
        <taxon>Lysinibacillus</taxon>
    </lineage>
</organism>
<comment type="caution">
    <text evidence="3">The sequence shown here is derived from an EMBL/GenBank/DDBJ whole genome shotgun (WGS) entry which is preliminary data.</text>
</comment>
<evidence type="ECO:0000256" key="1">
    <source>
        <dbReference type="SAM" id="Phobius"/>
    </source>
</evidence>
<dbReference type="Proteomes" id="UP000274033">
    <property type="component" value="Unassembled WGS sequence"/>
</dbReference>
<feature type="transmembrane region" description="Helical" evidence="1">
    <location>
        <begin position="68"/>
        <end position="92"/>
    </location>
</feature>
<dbReference type="Pfam" id="PF13273">
    <property type="entry name" value="DUF4064"/>
    <property type="match status" value="1"/>
</dbReference>
<evidence type="ECO:0000313" key="3">
    <source>
        <dbReference type="EMBL" id="RQW76226.1"/>
    </source>
</evidence>
<gene>
    <name evidence="3" type="ORF">EBB45_01375</name>
</gene>
<evidence type="ECO:0000259" key="2">
    <source>
        <dbReference type="Pfam" id="PF13273"/>
    </source>
</evidence>
<sequence>MKRTAEVVLSIISIVFNVIALGLVIFLTMSSQFVSNDPLIEEELRNNMYGSELTEADIDMALNSTQDIITFMTTIGWILVAVIIITIILTIIGTIKINKSTKTAGVLFIISAILSGIISLPGILLIIAAILCFVRKPKNSTLQSADHELI</sequence>
<evidence type="ECO:0000313" key="4">
    <source>
        <dbReference type="Proteomes" id="UP000274033"/>
    </source>
</evidence>
<protein>
    <submittedName>
        <fullName evidence="3">DUF4064 domain-containing protein</fullName>
    </submittedName>
</protein>
<keyword evidence="1" id="KW-0472">Membrane</keyword>
<proteinExistence type="predicted"/>
<feature type="domain" description="DUF4064" evidence="2">
    <location>
        <begin position="2"/>
        <end position="117"/>
    </location>
</feature>
<keyword evidence="1" id="KW-1133">Transmembrane helix</keyword>
<dbReference type="AlphaFoldDB" id="A0A3N9UWJ0"/>
<reference evidence="3 4" key="1">
    <citation type="journal article" date="2013" name="J. Microbiol.">
        <title>Lysinibacillus chungkukjangi sp. nov., isolated from Chungkukjang, Korean fermented soybean food.</title>
        <authorList>
            <person name="Kim S.J."/>
            <person name="Jang Y.H."/>
            <person name="Hamada M."/>
            <person name="Ahn J.H."/>
            <person name="Weon H.Y."/>
            <person name="Suzuki K."/>
            <person name="Whang K.S."/>
            <person name="Kwon S.W."/>
        </authorList>
    </citation>
    <scope>NUCLEOTIDE SEQUENCE [LARGE SCALE GENOMIC DNA]</scope>
    <source>
        <strain evidence="3 4">MCCC 1A12701</strain>
    </source>
</reference>
<dbReference type="RefSeq" id="WP_124761852.1">
    <property type="nucleotide sequence ID" value="NZ_JAFBDY010000001.1"/>
</dbReference>
<keyword evidence="4" id="KW-1185">Reference proteome</keyword>
<dbReference type="InterPro" id="IPR025273">
    <property type="entry name" value="DUF4064"/>
</dbReference>
<name>A0A3N9UWJ0_9BACI</name>